<keyword evidence="3 9" id="KW-0547">Nucleotide-binding</keyword>
<sequence>MAVMTPAERFALITENLQEVLNPDLIKAILEEGKNPRVYWVPAIKIAQLLAAGCEVTVLIADLHASTIEVVEHRAKYYQYIVTAMLQAVGVSTEKLRFVLGSSYQTTTKYCMDMFRLSTLVSEHDARKSAAEIVKQSANAPLSGLLYPILQVLDEEYLDVDVQFGGMDQRKLFAASTEWHPKLGYRKRAHLLNPLVPGLSGGKMSSSEADSKIDLLEPEESIRKKIRKAQAAPRETENNGLLAFVQYVLIPASGLKDGNPGFRVSRERDGLEPLVYTNIEQMLEDYKSDILSPQLLKPAVADAIVELTAPIREAFEKSPEWQETAKKAYPPPPQKVKKEKKQKEKKPKDKAPGNPGTGEAETPNGDGQ</sequence>
<keyword evidence="5 9" id="KW-0648">Protein biosynthesis</keyword>
<keyword evidence="4 9" id="KW-0067">ATP-binding</keyword>
<dbReference type="PRINTS" id="PR01040">
    <property type="entry name" value="TRNASYNTHTYR"/>
</dbReference>
<dbReference type="SUPFAM" id="SSF52374">
    <property type="entry name" value="Nucleotidylyl transferase"/>
    <property type="match status" value="1"/>
</dbReference>
<dbReference type="OrthoDB" id="197206at2759"/>
<dbReference type="EMBL" id="BLJY01000006">
    <property type="protein sequence ID" value="GFF17435.1"/>
    <property type="molecule type" value="Genomic_DNA"/>
</dbReference>
<proteinExistence type="inferred from homology"/>
<evidence type="ECO:0000256" key="8">
    <source>
        <dbReference type="ARBA" id="ARBA00048248"/>
    </source>
</evidence>
<evidence type="ECO:0000256" key="9">
    <source>
        <dbReference type="RuleBase" id="RU361234"/>
    </source>
</evidence>
<dbReference type="Proteomes" id="UP000452235">
    <property type="component" value="Unassembled WGS sequence"/>
</dbReference>
<dbReference type="PANTHER" id="PTHR46264">
    <property type="entry name" value="TYROSINE-TRNA LIGASE"/>
    <property type="match status" value="1"/>
</dbReference>
<reference evidence="11 12" key="1">
    <citation type="submission" date="2020-01" db="EMBL/GenBank/DDBJ databases">
        <title>Aspergillus terreus IFO 6365 whole genome shotgun sequence.</title>
        <authorList>
            <person name="Kanamasa S."/>
            <person name="Takahashi H."/>
        </authorList>
    </citation>
    <scope>NUCLEOTIDE SEQUENCE [LARGE SCALE GENOMIC DNA]</scope>
    <source>
        <strain evidence="11 12">IFO 6365</strain>
    </source>
</reference>
<evidence type="ECO:0000313" key="11">
    <source>
        <dbReference type="EMBL" id="GFF17435.1"/>
    </source>
</evidence>
<evidence type="ECO:0000256" key="3">
    <source>
        <dbReference type="ARBA" id="ARBA00022741"/>
    </source>
</evidence>
<keyword evidence="2 9" id="KW-0436">Ligase</keyword>
<comment type="similarity">
    <text evidence="9">Belongs to the class-I aminoacyl-tRNA synthetase family.</text>
</comment>
<evidence type="ECO:0000256" key="10">
    <source>
        <dbReference type="SAM" id="MobiDB-lite"/>
    </source>
</evidence>
<feature type="region of interest" description="Disordered" evidence="10">
    <location>
        <begin position="317"/>
        <end position="368"/>
    </location>
</feature>
<evidence type="ECO:0000256" key="5">
    <source>
        <dbReference type="ARBA" id="ARBA00022917"/>
    </source>
</evidence>
<dbReference type="Gene3D" id="1.10.240.10">
    <property type="entry name" value="Tyrosyl-Transfer RNA Synthetase"/>
    <property type="match status" value="1"/>
</dbReference>
<dbReference type="PANTHER" id="PTHR46264:SF4">
    <property type="entry name" value="TYROSINE--TRNA LIGASE, CYTOPLASMIC"/>
    <property type="match status" value="1"/>
</dbReference>
<dbReference type="InterPro" id="IPR002305">
    <property type="entry name" value="aa-tRNA-synth_Ic"/>
</dbReference>
<feature type="compositionally biased region" description="Basic residues" evidence="10">
    <location>
        <begin position="335"/>
        <end position="345"/>
    </location>
</feature>
<name>A0A5M3Z1R4_ASPTE</name>
<dbReference type="GO" id="GO:0004831">
    <property type="term" value="F:tyrosine-tRNA ligase activity"/>
    <property type="evidence" value="ECO:0007669"/>
    <property type="project" value="UniProtKB-EC"/>
</dbReference>
<dbReference type="GO" id="GO:0005524">
    <property type="term" value="F:ATP binding"/>
    <property type="evidence" value="ECO:0007669"/>
    <property type="project" value="UniProtKB-KW"/>
</dbReference>
<evidence type="ECO:0000256" key="4">
    <source>
        <dbReference type="ARBA" id="ARBA00022840"/>
    </source>
</evidence>
<comment type="catalytic activity">
    <reaction evidence="8 9">
        <text>tRNA(Tyr) + L-tyrosine + ATP = L-tyrosyl-tRNA(Tyr) + AMP + diphosphate + H(+)</text>
        <dbReference type="Rhea" id="RHEA:10220"/>
        <dbReference type="Rhea" id="RHEA-COMP:9706"/>
        <dbReference type="Rhea" id="RHEA-COMP:9707"/>
        <dbReference type="ChEBI" id="CHEBI:15378"/>
        <dbReference type="ChEBI" id="CHEBI:30616"/>
        <dbReference type="ChEBI" id="CHEBI:33019"/>
        <dbReference type="ChEBI" id="CHEBI:58315"/>
        <dbReference type="ChEBI" id="CHEBI:78442"/>
        <dbReference type="ChEBI" id="CHEBI:78536"/>
        <dbReference type="ChEBI" id="CHEBI:456215"/>
        <dbReference type="EC" id="6.1.1.1"/>
    </reaction>
</comment>
<dbReference type="InterPro" id="IPR002307">
    <property type="entry name" value="Tyr-tRNA-ligase"/>
</dbReference>
<evidence type="ECO:0000256" key="2">
    <source>
        <dbReference type="ARBA" id="ARBA00022598"/>
    </source>
</evidence>
<gene>
    <name evidence="11" type="ORF">ATEIFO6365_0006078300</name>
</gene>
<protein>
    <recommendedName>
        <fullName evidence="1 9">Tyrosine--tRNA ligase</fullName>
        <ecNumber evidence="1 9">6.1.1.1</ecNumber>
    </recommendedName>
    <alternativeName>
        <fullName evidence="7 9">Tyrosyl-tRNA synthetase</fullName>
    </alternativeName>
</protein>
<evidence type="ECO:0000256" key="6">
    <source>
        <dbReference type="ARBA" id="ARBA00023146"/>
    </source>
</evidence>
<comment type="caution">
    <text evidence="11">The sequence shown here is derived from an EMBL/GenBank/DDBJ whole genome shotgun (WGS) entry which is preliminary data.</text>
</comment>
<dbReference type="NCBIfam" id="TIGR00234">
    <property type="entry name" value="tyrS"/>
    <property type="match status" value="1"/>
</dbReference>
<dbReference type="VEuPathDB" id="FungiDB:ATEG_03557"/>
<dbReference type="InterPro" id="IPR014729">
    <property type="entry name" value="Rossmann-like_a/b/a_fold"/>
</dbReference>
<dbReference type="AlphaFoldDB" id="A0A5M3Z1R4"/>
<evidence type="ECO:0000256" key="1">
    <source>
        <dbReference type="ARBA" id="ARBA00013160"/>
    </source>
</evidence>
<dbReference type="InterPro" id="IPR023617">
    <property type="entry name" value="Tyr-tRNA-ligase_arc/euk-type"/>
</dbReference>
<dbReference type="GO" id="GO:0006437">
    <property type="term" value="P:tyrosyl-tRNA aminoacylation"/>
    <property type="evidence" value="ECO:0007669"/>
    <property type="project" value="InterPro"/>
</dbReference>
<organism evidence="11 12">
    <name type="scientific">Aspergillus terreus</name>
    <dbReference type="NCBI Taxonomy" id="33178"/>
    <lineage>
        <taxon>Eukaryota</taxon>
        <taxon>Fungi</taxon>
        <taxon>Dikarya</taxon>
        <taxon>Ascomycota</taxon>
        <taxon>Pezizomycotina</taxon>
        <taxon>Eurotiomycetes</taxon>
        <taxon>Eurotiomycetidae</taxon>
        <taxon>Eurotiales</taxon>
        <taxon>Aspergillaceae</taxon>
        <taxon>Aspergillus</taxon>
        <taxon>Aspergillus subgen. Circumdati</taxon>
    </lineage>
</organism>
<accession>A0A5M3Z1R4</accession>
<keyword evidence="6 9" id="KW-0030">Aminoacyl-tRNA synthetase</keyword>
<dbReference type="PIRSF" id="PIRSF006588">
    <property type="entry name" value="TyrRS_arch_euk"/>
    <property type="match status" value="1"/>
</dbReference>
<dbReference type="Gene3D" id="3.40.50.620">
    <property type="entry name" value="HUPs"/>
    <property type="match status" value="1"/>
</dbReference>
<dbReference type="InterPro" id="IPR050489">
    <property type="entry name" value="Tyr-tRNA_synthase"/>
</dbReference>
<dbReference type="Pfam" id="PF00579">
    <property type="entry name" value="tRNA-synt_1b"/>
    <property type="match status" value="1"/>
</dbReference>
<dbReference type="GO" id="GO:0005737">
    <property type="term" value="C:cytoplasm"/>
    <property type="evidence" value="ECO:0007669"/>
    <property type="project" value="TreeGrafter"/>
</dbReference>
<feature type="compositionally biased region" description="Basic and acidic residues" evidence="10">
    <location>
        <begin position="317"/>
        <end position="326"/>
    </location>
</feature>
<keyword evidence="12" id="KW-1185">Reference proteome</keyword>
<evidence type="ECO:0000256" key="7">
    <source>
        <dbReference type="ARBA" id="ARBA00033323"/>
    </source>
</evidence>
<dbReference type="EC" id="6.1.1.1" evidence="1 9"/>
<evidence type="ECO:0000313" key="12">
    <source>
        <dbReference type="Proteomes" id="UP000452235"/>
    </source>
</evidence>